<dbReference type="Pfam" id="PF18982">
    <property type="entry name" value="JetA"/>
    <property type="match status" value="1"/>
</dbReference>
<dbReference type="Proteomes" id="UP000199445">
    <property type="component" value="Unassembled WGS sequence"/>
</dbReference>
<protein>
    <recommendedName>
        <fullName evidence="3">TIGR02677 family protein</fullName>
    </recommendedName>
</protein>
<keyword evidence="2" id="KW-1185">Reference proteome</keyword>
<gene>
    <name evidence="1" type="ORF">SAMN05216429_10757</name>
</gene>
<dbReference type="EMBL" id="FOSC01000007">
    <property type="protein sequence ID" value="SFJ88683.1"/>
    <property type="molecule type" value="Genomic_DNA"/>
</dbReference>
<accession>A0A1I3V193</accession>
<organism evidence="1 2">
    <name type="scientific">Marinobacter persicus</name>
    <dbReference type="NCBI Taxonomy" id="930118"/>
    <lineage>
        <taxon>Bacteria</taxon>
        <taxon>Pseudomonadati</taxon>
        <taxon>Pseudomonadota</taxon>
        <taxon>Gammaproteobacteria</taxon>
        <taxon>Pseudomonadales</taxon>
        <taxon>Marinobacteraceae</taxon>
        <taxon>Marinobacter</taxon>
    </lineage>
</organism>
<evidence type="ECO:0008006" key="3">
    <source>
        <dbReference type="Google" id="ProtNLM"/>
    </source>
</evidence>
<reference evidence="1 2" key="1">
    <citation type="submission" date="2016-10" db="EMBL/GenBank/DDBJ databases">
        <authorList>
            <person name="de Groot N.N."/>
        </authorList>
    </citation>
    <scope>NUCLEOTIDE SEQUENCE [LARGE SCALE GENOMIC DNA]</scope>
    <source>
        <strain evidence="1 2">IBRC-M 10445</strain>
    </source>
</reference>
<dbReference type="AlphaFoldDB" id="A0A1I3V193"/>
<sequence length="496" mass="57127">MPEDADNLFDRVPEHIFRPLGAHEHARRNWSLLNHLYNDFFAPEADPPEGEGWTQKRVVASIERFLVRWDDEHETNVEERGTPVNIRAHDALSSFLDSGWLSIDRVGFTQFVIMRPTVQNLFELLKTFAEQGPEFIGGRVQSVRNNLLQVQADPEKNAAVFQVAAKECSALLRMLNTTRMRVREASEYLRTQESTHLFLEKFFGDYISSLYIGDYSDLFSRNHPLASRWDIVDLASRITEEPESREQLRRWYRKNLRCRSTEEADALIESDTARVLALREVDRLLARLKDAVTRANDQALGYLEYKVRSQGNFDMKTDQVINAVVRAADSRPNDKNLALPTGWSQGRLLSEDALKMPNKKPRKRRGAVIQKRQLSPEARARRLVRQIMKGNREVSEARIIQYIDRHVDSGGILESSSMEVDSINDLCILAAFSRLGLIADRTERNARAGIVRPTLFKELNRHIEIELTGERFENEYIEAPVVRIRRRKDGSTNNAN</sequence>
<dbReference type="OrthoDB" id="8038184at2"/>
<evidence type="ECO:0000313" key="1">
    <source>
        <dbReference type="EMBL" id="SFJ88683.1"/>
    </source>
</evidence>
<proteinExistence type="predicted"/>
<dbReference type="RefSeq" id="WP_091704565.1">
    <property type="nucleotide sequence ID" value="NZ_BMYN01000001.1"/>
</dbReference>
<evidence type="ECO:0000313" key="2">
    <source>
        <dbReference type="Proteomes" id="UP000199445"/>
    </source>
</evidence>
<name>A0A1I3V193_9GAMM</name>
<dbReference type="InterPro" id="IPR043773">
    <property type="entry name" value="JetA"/>
</dbReference>